<comment type="caution">
    <text evidence="2">The sequence shown here is derived from an EMBL/GenBank/DDBJ whole genome shotgun (WGS) entry which is preliminary data.</text>
</comment>
<name>A0A391P794_9EUKA</name>
<keyword evidence="3" id="KW-1185">Reference proteome</keyword>
<dbReference type="Gene3D" id="2.40.50.170">
    <property type="entry name" value="Cysteine proteinases. Chain C"/>
    <property type="match status" value="1"/>
</dbReference>
<dbReference type="GO" id="GO:0008234">
    <property type="term" value="F:cysteine-type peptidase activity"/>
    <property type="evidence" value="ECO:0007669"/>
    <property type="project" value="InterPro"/>
</dbReference>
<dbReference type="Pfam" id="PF00112">
    <property type="entry name" value="Peptidase_C1"/>
    <property type="match status" value="1"/>
</dbReference>
<evidence type="ECO:0000313" key="3">
    <source>
        <dbReference type="Proteomes" id="UP000265618"/>
    </source>
</evidence>
<proteinExistence type="predicted"/>
<evidence type="ECO:0000313" key="2">
    <source>
        <dbReference type="EMBL" id="GCA65493.1"/>
    </source>
</evidence>
<dbReference type="InterPro" id="IPR038765">
    <property type="entry name" value="Papain-like_cys_pep_sf"/>
</dbReference>
<dbReference type="SUPFAM" id="SSF54001">
    <property type="entry name" value="Cysteine proteinases"/>
    <property type="match status" value="1"/>
</dbReference>
<dbReference type="AlphaFoldDB" id="A0A391P794"/>
<protein>
    <recommendedName>
        <fullName evidence="1">Peptidase C1A papain C-terminal domain-containing protein</fullName>
    </recommendedName>
</protein>
<dbReference type="InterPro" id="IPR000668">
    <property type="entry name" value="Peptidase_C1A_C"/>
</dbReference>
<feature type="non-terminal residue" evidence="2">
    <location>
        <position position="1"/>
    </location>
</feature>
<dbReference type="Proteomes" id="UP000265618">
    <property type="component" value="Unassembled WGS sequence"/>
</dbReference>
<accession>A0A391P794</accession>
<dbReference type="OrthoDB" id="65740at2759"/>
<reference evidence="2 3" key="1">
    <citation type="journal article" date="2018" name="PLoS ONE">
        <title>The draft genome of Kipferlia bialata reveals reductive genome evolution in fornicate parasites.</title>
        <authorList>
            <person name="Tanifuji G."/>
            <person name="Takabayashi S."/>
            <person name="Kume K."/>
            <person name="Takagi M."/>
            <person name="Nakayama T."/>
            <person name="Kamikawa R."/>
            <person name="Inagaki Y."/>
            <person name="Hashimoto T."/>
        </authorList>
    </citation>
    <scope>NUCLEOTIDE SEQUENCE [LARGE SCALE GENOMIC DNA]</scope>
    <source>
        <strain evidence="2">NY0173</strain>
    </source>
</reference>
<dbReference type="GO" id="GO:0006508">
    <property type="term" value="P:proteolysis"/>
    <property type="evidence" value="ECO:0007669"/>
    <property type="project" value="InterPro"/>
</dbReference>
<sequence>GTSWGEDGFFRIARGTNACGVAEWPVQPSL</sequence>
<evidence type="ECO:0000259" key="1">
    <source>
        <dbReference type="Pfam" id="PF00112"/>
    </source>
</evidence>
<gene>
    <name evidence="2" type="ORF">KIPB_017246</name>
</gene>
<organism evidence="2 3">
    <name type="scientific">Kipferlia bialata</name>
    <dbReference type="NCBI Taxonomy" id="797122"/>
    <lineage>
        <taxon>Eukaryota</taxon>
        <taxon>Metamonada</taxon>
        <taxon>Carpediemonas-like organisms</taxon>
        <taxon>Kipferlia</taxon>
    </lineage>
</organism>
<dbReference type="EMBL" id="BDIP01011333">
    <property type="protein sequence ID" value="GCA65493.1"/>
    <property type="molecule type" value="Genomic_DNA"/>
</dbReference>
<feature type="domain" description="Peptidase C1A papain C-terminal" evidence="1">
    <location>
        <begin position="1"/>
        <end position="27"/>
    </location>
</feature>